<evidence type="ECO:0000313" key="3">
    <source>
        <dbReference type="Proteomes" id="UP000314251"/>
    </source>
</evidence>
<dbReference type="GO" id="GO:0003677">
    <property type="term" value="F:DNA binding"/>
    <property type="evidence" value="ECO:0007669"/>
    <property type="project" value="InterPro"/>
</dbReference>
<dbReference type="SMART" id="SM00421">
    <property type="entry name" value="HTH_LUXR"/>
    <property type="match status" value="1"/>
</dbReference>
<comment type="caution">
    <text evidence="2">The sequence shown here is derived from an EMBL/GenBank/DDBJ whole genome shotgun (WGS) entry which is preliminary data.</text>
</comment>
<dbReference type="EMBL" id="VDLY02000001">
    <property type="protein sequence ID" value="KAB8170965.1"/>
    <property type="molecule type" value="Genomic_DNA"/>
</dbReference>
<dbReference type="PROSITE" id="PS50043">
    <property type="entry name" value="HTH_LUXR_2"/>
    <property type="match status" value="1"/>
</dbReference>
<evidence type="ECO:0000259" key="1">
    <source>
        <dbReference type="PROSITE" id="PS50043"/>
    </source>
</evidence>
<dbReference type="OrthoDB" id="3369460at2"/>
<dbReference type="InterPro" id="IPR000792">
    <property type="entry name" value="Tscrpt_reg_LuxR_C"/>
</dbReference>
<dbReference type="Proteomes" id="UP000314251">
    <property type="component" value="Unassembled WGS sequence"/>
</dbReference>
<keyword evidence="3" id="KW-1185">Reference proteome</keyword>
<gene>
    <name evidence="2" type="ORF">FH607_001060</name>
</gene>
<dbReference type="RefSeq" id="WP_139665652.1">
    <property type="nucleotide sequence ID" value="NZ_VDLY02000001.1"/>
</dbReference>
<dbReference type="AlphaFoldDB" id="A0A5N6AS15"/>
<dbReference type="PANTHER" id="PTHR34293">
    <property type="entry name" value="HTH-TYPE TRANSCRIPTIONAL REGULATOR TRMBL2"/>
    <property type="match status" value="1"/>
</dbReference>
<name>A0A5N6AS15_9ACTN</name>
<protein>
    <submittedName>
        <fullName evidence="2">TrmB family transcriptional regulator</fullName>
    </submittedName>
</protein>
<evidence type="ECO:0000313" key="2">
    <source>
        <dbReference type="EMBL" id="KAB8170965.1"/>
    </source>
</evidence>
<feature type="domain" description="HTH luxR-type" evidence="1">
    <location>
        <begin position="267"/>
        <end position="332"/>
    </location>
</feature>
<dbReference type="SUPFAM" id="SSF46894">
    <property type="entry name" value="C-terminal effector domain of the bipartite response regulators"/>
    <property type="match status" value="1"/>
</dbReference>
<dbReference type="InterPro" id="IPR051797">
    <property type="entry name" value="TrmB-like"/>
</dbReference>
<organism evidence="2 3">
    <name type="scientific">Streptomyces mimosae</name>
    <dbReference type="NCBI Taxonomy" id="2586635"/>
    <lineage>
        <taxon>Bacteria</taxon>
        <taxon>Bacillati</taxon>
        <taxon>Actinomycetota</taxon>
        <taxon>Actinomycetes</taxon>
        <taxon>Kitasatosporales</taxon>
        <taxon>Streptomycetaceae</taxon>
        <taxon>Streptomyces</taxon>
    </lineage>
</organism>
<reference evidence="2" key="1">
    <citation type="submission" date="2019-10" db="EMBL/GenBank/DDBJ databases">
        <title>Nonomuraea sp. nov., isolated from Phyllanthus amarus.</title>
        <authorList>
            <person name="Klykleung N."/>
            <person name="Tanasupawat S."/>
        </authorList>
    </citation>
    <scope>NUCLEOTIDE SEQUENCE [LARGE SCALE GENOMIC DNA]</scope>
    <source>
        <strain evidence="2">3MP-10</strain>
    </source>
</reference>
<dbReference type="Pfam" id="PF00196">
    <property type="entry name" value="GerE"/>
    <property type="match status" value="1"/>
</dbReference>
<dbReference type="PANTHER" id="PTHR34293:SF1">
    <property type="entry name" value="HTH-TYPE TRANSCRIPTIONAL REGULATOR TRMBL2"/>
    <property type="match status" value="1"/>
</dbReference>
<dbReference type="InterPro" id="IPR036388">
    <property type="entry name" value="WH-like_DNA-bd_sf"/>
</dbReference>
<accession>A0A5N6AS15</accession>
<sequence length="334" mass="35762">MLEAAGVTADEEAVYRLLVTVRSATAEEVARRTGRALGEAVGLLVRLERKGLAHRVDDEDGGAFAASAPDVALLPELQRNAVALDRARAAVTDLLDVYRGTLRRHDAGQLIEVVTGAEALRRRIQQVQGNARHEMMWFCKAEYVAMSSESNTEEFAALARGVRYRVLYERAYLEGPGAVDSLVAGVRAGEVARSVPTLPLRMAIADRELAICPLVPGGPQGSPERPTAAVVRGSSLLEALLALFESYWEHGVPLRVDASGAVTGASGEGPGAELSASDRHLLSLLVAGVTDKAIASQLRLSQRTVQRRVRDLMTATGAATRMQLAWLAARRGLI</sequence>
<dbReference type="Gene3D" id="1.10.10.10">
    <property type="entry name" value="Winged helix-like DNA-binding domain superfamily/Winged helix DNA-binding domain"/>
    <property type="match status" value="2"/>
</dbReference>
<dbReference type="GO" id="GO:0006355">
    <property type="term" value="P:regulation of DNA-templated transcription"/>
    <property type="evidence" value="ECO:0007669"/>
    <property type="project" value="InterPro"/>
</dbReference>
<proteinExistence type="predicted"/>
<dbReference type="InterPro" id="IPR016032">
    <property type="entry name" value="Sig_transdc_resp-reg_C-effctor"/>
</dbReference>